<dbReference type="AlphaFoldDB" id="X5LYJ2"/>
<evidence type="ECO:0000313" key="1">
    <source>
        <dbReference type="EMBL" id="CDO46312.1"/>
    </source>
</evidence>
<sequence>MDKAMLEEFYNYGDKKVMAPIIFCLKNRNSQESLKQLSEF</sequence>
<proteinExistence type="predicted"/>
<dbReference type="EMBL" id="HG969191">
    <property type="protein sequence ID" value="CDO46312.1"/>
    <property type="molecule type" value="Genomic_DNA"/>
</dbReference>
<accession>X5LYJ2</accession>
<evidence type="ECO:0000313" key="2">
    <source>
        <dbReference type="Proteomes" id="UP000019801"/>
    </source>
</evidence>
<protein>
    <submittedName>
        <fullName evidence="1">Uncharacterized protein</fullName>
    </submittedName>
</protein>
<dbReference type="Proteomes" id="UP000019801">
    <property type="component" value="Chromosome I"/>
</dbReference>
<gene>
    <name evidence="1" type="ORF">BM1374165_00289</name>
</gene>
<name>X5LYJ2_BARHN</name>
<reference evidence="2" key="1">
    <citation type="submission" date="2013-11" db="EMBL/GenBank/DDBJ databases">
        <title>Genome sequencing of Bartonella spp. isolated from human blood.</title>
        <authorList>
            <person name="Raoult D."/>
        </authorList>
    </citation>
    <scope>NUCLEOTIDE SEQUENCE</scope>
    <source>
        <strain evidence="2">BM1374165</strain>
    </source>
</reference>
<organism evidence="1 2">
    <name type="scientific">Bartonella henselae</name>
    <name type="common">Rochalimaea henselae</name>
    <dbReference type="NCBI Taxonomy" id="38323"/>
    <lineage>
        <taxon>Bacteria</taxon>
        <taxon>Pseudomonadati</taxon>
        <taxon>Pseudomonadota</taxon>
        <taxon>Alphaproteobacteria</taxon>
        <taxon>Hyphomicrobiales</taxon>
        <taxon>Bartonellaceae</taxon>
        <taxon>Bartonella</taxon>
    </lineage>
</organism>
<dbReference type="KEGG" id="bhs:BM1374165_00289"/>
<dbReference type="PATRIC" id="fig|38323.4.peg.319"/>